<name>A0A2U3AJ96_9BACL</name>
<dbReference type="Pfam" id="PF05048">
    <property type="entry name" value="NosD"/>
    <property type="match status" value="1"/>
</dbReference>
<feature type="chain" id="PRO_5015520583" evidence="2">
    <location>
        <begin position="23"/>
        <end position="425"/>
    </location>
</feature>
<dbReference type="AlphaFoldDB" id="A0A2U3AJ96"/>
<feature type="domain" description="Periplasmic copper-binding protein NosD beta helix" evidence="3">
    <location>
        <begin position="143"/>
        <end position="324"/>
    </location>
</feature>
<evidence type="ECO:0000256" key="1">
    <source>
        <dbReference type="SAM" id="Phobius"/>
    </source>
</evidence>
<evidence type="ECO:0000259" key="3">
    <source>
        <dbReference type="Pfam" id="PF05048"/>
    </source>
</evidence>
<evidence type="ECO:0000313" key="5">
    <source>
        <dbReference type="Proteomes" id="UP000245938"/>
    </source>
</evidence>
<feature type="transmembrane region" description="Helical" evidence="1">
    <location>
        <begin position="400"/>
        <end position="419"/>
    </location>
</feature>
<keyword evidence="5" id="KW-1185">Reference proteome</keyword>
<reference evidence="4 5" key="1">
    <citation type="submission" date="2018-05" db="EMBL/GenBank/DDBJ databases">
        <title>Kurthia sibirica genome sequence.</title>
        <authorList>
            <person name="Maclea K.S."/>
            <person name="Goen A.E."/>
        </authorList>
    </citation>
    <scope>NUCLEOTIDE SEQUENCE [LARGE SCALE GENOMIC DNA]</scope>
    <source>
        <strain evidence="4 5">ATCC 49154</strain>
    </source>
</reference>
<dbReference type="OrthoDB" id="159063at2"/>
<dbReference type="SMART" id="SM00710">
    <property type="entry name" value="PbH1"/>
    <property type="match status" value="7"/>
</dbReference>
<keyword evidence="1" id="KW-0472">Membrane</keyword>
<dbReference type="RefSeq" id="WP_109306814.1">
    <property type="nucleotide sequence ID" value="NZ_BJUF01000010.1"/>
</dbReference>
<dbReference type="Gene3D" id="2.160.20.10">
    <property type="entry name" value="Single-stranded right-handed beta-helix, Pectin lyase-like"/>
    <property type="match status" value="1"/>
</dbReference>
<dbReference type="EMBL" id="QFVR01000019">
    <property type="protein sequence ID" value="PWI24587.1"/>
    <property type="molecule type" value="Genomic_DNA"/>
</dbReference>
<organism evidence="4 5">
    <name type="scientific">Kurthia sibirica</name>
    <dbReference type="NCBI Taxonomy" id="202750"/>
    <lineage>
        <taxon>Bacteria</taxon>
        <taxon>Bacillati</taxon>
        <taxon>Bacillota</taxon>
        <taxon>Bacilli</taxon>
        <taxon>Bacillales</taxon>
        <taxon>Caryophanaceae</taxon>
        <taxon>Kurthia</taxon>
    </lineage>
</organism>
<dbReference type="InterPro" id="IPR006626">
    <property type="entry name" value="PbH1"/>
</dbReference>
<dbReference type="InterPro" id="IPR012334">
    <property type="entry name" value="Pectin_lyas_fold"/>
</dbReference>
<evidence type="ECO:0000256" key="2">
    <source>
        <dbReference type="SAM" id="SignalP"/>
    </source>
</evidence>
<evidence type="ECO:0000313" key="4">
    <source>
        <dbReference type="EMBL" id="PWI24587.1"/>
    </source>
</evidence>
<sequence length="425" mass="47853">MKWRFLVMFFISFIGFSATAHAESLQSQIDKTPDGGTLKLFDRVYREQAVINKPITIIGAEKTLMKAGAEKTVLTIENAKNVHLKNLNFSRSNSAIDVKKSSHITIENIKMVRMWGGVTIRNSKNIAIKNFTMRGLDGQYATKGAGIAAYDSEDIQIEDSFITEVMDAYYLERVTGSTILNNKATYSRYGLHYMYGKDIYAKGNTLEKNVTGIMLMIAENAVLEKNNIQYQSDWNSSGFTLYNAKNIVTKNNKLIGNHTAISSQNMKNSVIQDNVFLTNQTAVEFTGSETNNTVHTNDFLGNIVNIRSDGTSSDIDGNFYDDYAGFDVNGDGFGDEKYVALQSFGQWMVREPAYQYFIESPSVVLLNEMDQQTNKTEKNQLVDSKPLMTAISEEKRNYSINYFLLIFGIMLFAGGIYGWRRSVKI</sequence>
<keyword evidence="2" id="KW-0732">Signal</keyword>
<dbReference type="InterPro" id="IPR011050">
    <property type="entry name" value="Pectin_lyase_fold/virulence"/>
</dbReference>
<protein>
    <submittedName>
        <fullName evidence="4">Copper-binding protein</fullName>
    </submittedName>
</protein>
<keyword evidence="1" id="KW-0812">Transmembrane</keyword>
<proteinExistence type="predicted"/>
<accession>A0A2U3AJ96</accession>
<dbReference type="InterPro" id="IPR007742">
    <property type="entry name" value="NosD_dom"/>
</dbReference>
<dbReference type="SUPFAM" id="SSF51126">
    <property type="entry name" value="Pectin lyase-like"/>
    <property type="match status" value="1"/>
</dbReference>
<gene>
    <name evidence="4" type="ORF">DEX24_12855</name>
</gene>
<feature type="signal peptide" evidence="2">
    <location>
        <begin position="1"/>
        <end position="22"/>
    </location>
</feature>
<keyword evidence="1" id="KW-1133">Transmembrane helix</keyword>
<dbReference type="Proteomes" id="UP000245938">
    <property type="component" value="Unassembled WGS sequence"/>
</dbReference>
<comment type="caution">
    <text evidence="4">The sequence shown here is derived from an EMBL/GenBank/DDBJ whole genome shotgun (WGS) entry which is preliminary data.</text>
</comment>